<protein>
    <submittedName>
        <fullName evidence="2">Uncharacterized protein</fullName>
    </submittedName>
</protein>
<sequence length="525" mass="57789">MTNRSSSKKKQSANKKINAAHHKKKSSDPKIKKLELQKIKDLLQSVLNANSVDAVKDAVFSCAGVPFKMHQKCVFRRLVDTHTMGYLAESGTDRSKYVEDYVIQGMIANGGRFFKIELSSQDGTPAIRQLLPASDKDRKTIVTCVHRFFRTIAERMARQNNHDMDKKKVEKKKKMEKKTKRDDQEGRLMTHQTMNFKIPKKNKTSKTNKTGSKTIATPKELILQEPVPEDIAMVEPAASPTSKTFNSKAVATLAPKDDVSVVPSLVSASSVAASSSAASKGTLSVHQEEDNTQEDDDEEAYGHISIPNLDDSRHDDCVSPLSMDEDDDESLPKEDFLLPPPSALRFTESMGAHSLGSIACDDDDDDDSAFAAIGGWHDDDDDDNDEPMDLIMADLLPSDSSVGEMHQAMYRFHAARVHGPRGSGGASLQGLAKHLRSVVDNSSELLQRVEVLGRMEQEQAKFTNANSMMTTTTTTTKDEDATGGIQNYGITTGTAYLVDLVIDGATGHSLLLDDNVDAFYRQEHH</sequence>
<feature type="region of interest" description="Disordered" evidence="1">
    <location>
        <begin position="161"/>
        <end position="184"/>
    </location>
</feature>
<name>A0A9N8I062_9STRA</name>
<keyword evidence="3" id="KW-1185">Reference proteome</keyword>
<evidence type="ECO:0000313" key="3">
    <source>
        <dbReference type="Proteomes" id="UP001153069"/>
    </source>
</evidence>
<feature type="compositionally biased region" description="Acidic residues" evidence="1">
    <location>
        <begin position="290"/>
        <end position="299"/>
    </location>
</feature>
<accession>A0A9N8I062</accession>
<evidence type="ECO:0000256" key="1">
    <source>
        <dbReference type="SAM" id="MobiDB-lite"/>
    </source>
</evidence>
<evidence type="ECO:0000313" key="2">
    <source>
        <dbReference type="EMBL" id="CAB9529528.1"/>
    </source>
</evidence>
<feature type="compositionally biased region" description="Basic residues" evidence="1">
    <location>
        <begin position="1"/>
        <end position="25"/>
    </location>
</feature>
<dbReference type="AlphaFoldDB" id="A0A9N8I062"/>
<proteinExistence type="predicted"/>
<gene>
    <name evidence="2" type="ORF">SEMRO_2530_G330430.1</name>
</gene>
<dbReference type="EMBL" id="CAICTM010002528">
    <property type="protein sequence ID" value="CAB9529528.1"/>
    <property type="molecule type" value="Genomic_DNA"/>
</dbReference>
<reference evidence="2" key="1">
    <citation type="submission" date="2020-06" db="EMBL/GenBank/DDBJ databases">
        <authorList>
            <consortium name="Plant Systems Biology data submission"/>
        </authorList>
    </citation>
    <scope>NUCLEOTIDE SEQUENCE</scope>
    <source>
        <strain evidence="2">D6</strain>
    </source>
</reference>
<feature type="compositionally biased region" description="Basic residues" evidence="1">
    <location>
        <begin position="169"/>
        <end position="178"/>
    </location>
</feature>
<feature type="region of interest" description="Disordered" evidence="1">
    <location>
        <begin position="1"/>
        <end position="31"/>
    </location>
</feature>
<organism evidence="2 3">
    <name type="scientific">Seminavis robusta</name>
    <dbReference type="NCBI Taxonomy" id="568900"/>
    <lineage>
        <taxon>Eukaryota</taxon>
        <taxon>Sar</taxon>
        <taxon>Stramenopiles</taxon>
        <taxon>Ochrophyta</taxon>
        <taxon>Bacillariophyta</taxon>
        <taxon>Bacillariophyceae</taxon>
        <taxon>Bacillariophycidae</taxon>
        <taxon>Naviculales</taxon>
        <taxon>Naviculaceae</taxon>
        <taxon>Seminavis</taxon>
    </lineage>
</organism>
<dbReference type="Proteomes" id="UP001153069">
    <property type="component" value="Unassembled WGS sequence"/>
</dbReference>
<comment type="caution">
    <text evidence="2">The sequence shown here is derived from an EMBL/GenBank/DDBJ whole genome shotgun (WGS) entry which is preliminary data.</text>
</comment>
<feature type="region of interest" description="Disordered" evidence="1">
    <location>
        <begin position="271"/>
        <end position="338"/>
    </location>
</feature>